<reference evidence="2" key="1">
    <citation type="submission" date="2021-01" db="EMBL/GenBank/DDBJ databases">
        <authorList>
            <consortium name="Genoscope - CEA"/>
            <person name="William W."/>
        </authorList>
    </citation>
    <scope>NUCLEOTIDE SEQUENCE</scope>
</reference>
<feature type="transmembrane region" description="Helical" evidence="1">
    <location>
        <begin position="92"/>
        <end position="112"/>
    </location>
</feature>
<protein>
    <recommendedName>
        <fullName evidence="4">Transmembrane protein</fullName>
    </recommendedName>
</protein>
<dbReference type="AlphaFoldDB" id="A0A8S1JZN7"/>
<sequence length="265" mass="31281">MSQNLDQTNAQISQEETVEKQNSKYCTLNLQNQNLLYNHIYNEHKFKKFIFAFFVLVIVINFFCNLSLLIANFQTQEVIEEYYYLPFHQLDFWGAFLFALSEGCVLILTGIVTLDSYKIYLIIINIGGTLIALILFLFNPEFFEPASHWIEYSVQLLLTLTDFLFIFQQDKTSLMYKYRYCESFIIIVTFIMAFIKLFIYGNIIPTNDDGERQAHYLEYSGEMINDCFVIFFIVLQLNQENTNILETMQMQLDKLLELNGITIRQ</sequence>
<keyword evidence="1" id="KW-0812">Transmembrane</keyword>
<keyword evidence="1" id="KW-1133">Transmembrane helix</keyword>
<organism evidence="2 3">
    <name type="scientific">Paramecium primaurelia</name>
    <dbReference type="NCBI Taxonomy" id="5886"/>
    <lineage>
        <taxon>Eukaryota</taxon>
        <taxon>Sar</taxon>
        <taxon>Alveolata</taxon>
        <taxon>Ciliophora</taxon>
        <taxon>Intramacronucleata</taxon>
        <taxon>Oligohymenophorea</taxon>
        <taxon>Peniculida</taxon>
        <taxon>Parameciidae</taxon>
        <taxon>Paramecium</taxon>
    </lineage>
</organism>
<feature type="transmembrane region" description="Helical" evidence="1">
    <location>
        <begin position="150"/>
        <end position="168"/>
    </location>
</feature>
<keyword evidence="3" id="KW-1185">Reference proteome</keyword>
<dbReference type="EMBL" id="CAJJDM010000009">
    <property type="protein sequence ID" value="CAD8047737.1"/>
    <property type="molecule type" value="Genomic_DNA"/>
</dbReference>
<gene>
    <name evidence="2" type="ORF">PPRIM_AZ9-3.1.T0120046</name>
</gene>
<keyword evidence="1" id="KW-0472">Membrane</keyword>
<comment type="caution">
    <text evidence="2">The sequence shown here is derived from an EMBL/GenBank/DDBJ whole genome shotgun (WGS) entry which is preliminary data.</text>
</comment>
<feature type="transmembrane region" description="Helical" evidence="1">
    <location>
        <begin position="119"/>
        <end position="138"/>
    </location>
</feature>
<evidence type="ECO:0000313" key="3">
    <source>
        <dbReference type="Proteomes" id="UP000688137"/>
    </source>
</evidence>
<feature type="transmembrane region" description="Helical" evidence="1">
    <location>
        <begin position="180"/>
        <end position="199"/>
    </location>
</feature>
<evidence type="ECO:0000256" key="1">
    <source>
        <dbReference type="SAM" id="Phobius"/>
    </source>
</evidence>
<accession>A0A8S1JZN7</accession>
<name>A0A8S1JZN7_PARPR</name>
<evidence type="ECO:0000313" key="2">
    <source>
        <dbReference type="EMBL" id="CAD8047737.1"/>
    </source>
</evidence>
<feature type="transmembrane region" description="Helical" evidence="1">
    <location>
        <begin position="49"/>
        <end position="72"/>
    </location>
</feature>
<evidence type="ECO:0008006" key="4">
    <source>
        <dbReference type="Google" id="ProtNLM"/>
    </source>
</evidence>
<proteinExistence type="predicted"/>
<dbReference type="OMA" id="QAHYLEY"/>
<dbReference type="Proteomes" id="UP000688137">
    <property type="component" value="Unassembled WGS sequence"/>
</dbReference>